<sequence length="74" mass="8076">MHTESVTATSPESSKAEPADEELSKQSAITEDLNDTIPVEVVKQATNEVKPSKDGGFLMTIWLQLKTSLSKIMI</sequence>
<feature type="compositionally biased region" description="Basic and acidic residues" evidence="1">
    <location>
        <begin position="14"/>
        <end position="24"/>
    </location>
</feature>
<name>A0AB37G7W8_STRSU</name>
<evidence type="ECO:0000313" key="2">
    <source>
        <dbReference type="EMBL" id="QOE27611.1"/>
    </source>
</evidence>
<reference evidence="2 3" key="1">
    <citation type="submission" date="2020-07" db="EMBL/GenBank/DDBJ databases">
        <title>Complete genome sequences of Streptococcus suis pig pathogenic strain 10, 13-00283-02 and 16085/3b.</title>
        <authorList>
            <person name="Bunk B."/>
            <person name="Jakobczak B."/>
            <person name="Florian V."/>
            <person name="Dittmar D."/>
            <person name="Maeder U."/>
            <person name="Jarek M."/>
            <person name="Baums C.G."/>
            <person name="Haeussler S."/>
            <person name="Voelker U."/>
            <person name="Michalik S."/>
        </authorList>
    </citation>
    <scope>NUCLEOTIDE SEQUENCE [LARGE SCALE GENOMIC DNA]</scope>
    <source>
        <strain evidence="2 3">13-00283-02</strain>
    </source>
</reference>
<accession>A0AB37G7W8</accession>
<evidence type="ECO:0000256" key="1">
    <source>
        <dbReference type="SAM" id="MobiDB-lite"/>
    </source>
</evidence>
<dbReference type="AlphaFoldDB" id="A0AB37G7W8"/>
<dbReference type="Proteomes" id="UP000516797">
    <property type="component" value="Chromosome"/>
</dbReference>
<dbReference type="RefSeq" id="WP_017768972.1">
    <property type="nucleotide sequence ID" value="NZ_CECV01000005.1"/>
</dbReference>
<dbReference type="EMBL" id="CP058741">
    <property type="protein sequence ID" value="QOE27611.1"/>
    <property type="molecule type" value="Genomic_DNA"/>
</dbReference>
<feature type="region of interest" description="Disordered" evidence="1">
    <location>
        <begin position="1"/>
        <end position="31"/>
    </location>
</feature>
<gene>
    <name evidence="2" type="ORF">SSU1300283_00280</name>
</gene>
<organism evidence="2 3">
    <name type="scientific">Streptococcus suis</name>
    <dbReference type="NCBI Taxonomy" id="1307"/>
    <lineage>
        <taxon>Bacteria</taxon>
        <taxon>Bacillati</taxon>
        <taxon>Bacillota</taxon>
        <taxon>Bacilli</taxon>
        <taxon>Lactobacillales</taxon>
        <taxon>Streptococcaceae</taxon>
        <taxon>Streptococcus</taxon>
    </lineage>
</organism>
<evidence type="ECO:0000313" key="3">
    <source>
        <dbReference type="Proteomes" id="UP000516797"/>
    </source>
</evidence>
<protein>
    <submittedName>
        <fullName evidence="2">Uncharacterized protein</fullName>
    </submittedName>
</protein>
<proteinExistence type="predicted"/>
<feature type="compositionally biased region" description="Polar residues" evidence="1">
    <location>
        <begin position="1"/>
        <end position="13"/>
    </location>
</feature>